<dbReference type="GO" id="GO:0030313">
    <property type="term" value="C:cell envelope"/>
    <property type="evidence" value="ECO:0007669"/>
    <property type="project" value="UniProtKB-SubCell"/>
</dbReference>
<sequence>MKSIVKSCITATAAAIILCGCSRQDQTAVKYRITGSDSSFVDGQYMYIFTYDAGKAEWPDSALISNHSFVMEGELPFSTTAFLYMASDRKTGNATQLTSSFIIENGTIRAENKGGYFLEMTGTPQNELKSRMFEMLSSIMADTTLAKSEIDRAADSIIRSTIMENRDALALEMLEGWLDTHPGSDVLSMLDSFPEPYRKHPQAIYLANLIKEMPTDIGRSYVDIAGLTPDGDSLRLSDIVSRDNNRYLLLDFGAFWCGPCRAEYPNLSELYKKYKSKGFEIFGISYDNDMEAWKECIETFDMEWPQVHQGFGMHPRQTQAWNDYSLNGIPSTVLIDCKSGLVIAKGLRDETLRIKIEELLGLLP</sequence>
<dbReference type="EMBL" id="JADINB010000031">
    <property type="protein sequence ID" value="MBO8428561.1"/>
    <property type="molecule type" value="Genomic_DNA"/>
</dbReference>
<dbReference type="PANTHER" id="PTHR42852">
    <property type="entry name" value="THIOL:DISULFIDE INTERCHANGE PROTEIN DSBE"/>
    <property type="match status" value="1"/>
</dbReference>
<comment type="subcellular location">
    <subcellularLocation>
        <location evidence="1">Cell envelope</location>
    </subcellularLocation>
</comment>
<dbReference type="Pfam" id="PF14289">
    <property type="entry name" value="DUF4369"/>
    <property type="match status" value="1"/>
</dbReference>
<dbReference type="Gene3D" id="3.40.30.10">
    <property type="entry name" value="Glutaredoxin"/>
    <property type="match status" value="1"/>
</dbReference>
<proteinExistence type="predicted"/>
<protein>
    <submittedName>
        <fullName evidence="6">AhpC/TSA family protein</fullName>
    </submittedName>
</protein>
<evidence type="ECO:0000313" key="7">
    <source>
        <dbReference type="Proteomes" id="UP000823635"/>
    </source>
</evidence>
<reference evidence="6" key="1">
    <citation type="submission" date="2020-10" db="EMBL/GenBank/DDBJ databases">
        <authorList>
            <person name="Gilroy R."/>
        </authorList>
    </citation>
    <scope>NUCLEOTIDE SEQUENCE</scope>
    <source>
        <strain evidence="6">15467</strain>
    </source>
</reference>
<dbReference type="PROSITE" id="PS51257">
    <property type="entry name" value="PROKAR_LIPOPROTEIN"/>
    <property type="match status" value="1"/>
</dbReference>
<feature type="domain" description="Thioredoxin" evidence="5">
    <location>
        <begin position="215"/>
        <end position="364"/>
    </location>
</feature>
<keyword evidence="4" id="KW-0676">Redox-active center</keyword>
<evidence type="ECO:0000313" key="6">
    <source>
        <dbReference type="EMBL" id="MBO8428561.1"/>
    </source>
</evidence>
<accession>A0A9D9DJX8</accession>
<keyword evidence="2" id="KW-0201">Cytochrome c-type biogenesis</keyword>
<dbReference type="InterPro" id="IPR012336">
    <property type="entry name" value="Thioredoxin-like_fold"/>
</dbReference>
<dbReference type="SUPFAM" id="SSF52833">
    <property type="entry name" value="Thioredoxin-like"/>
    <property type="match status" value="1"/>
</dbReference>
<dbReference type="InterPro" id="IPR036249">
    <property type="entry name" value="Thioredoxin-like_sf"/>
</dbReference>
<dbReference type="InterPro" id="IPR050553">
    <property type="entry name" value="Thioredoxin_ResA/DsbE_sf"/>
</dbReference>
<evidence type="ECO:0000256" key="4">
    <source>
        <dbReference type="ARBA" id="ARBA00023284"/>
    </source>
</evidence>
<dbReference type="CDD" id="cd02966">
    <property type="entry name" value="TlpA_like_family"/>
    <property type="match status" value="1"/>
</dbReference>
<dbReference type="PROSITE" id="PS51352">
    <property type="entry name" value="THIOREDOXIN_2"/>
    <property type="match status" value="1"/>
</dbReference>
<evidence type="ECO:0000256" key="1">
    <source>
        <dbReference type="ARBA" id="ARBA00004196"/>
    </source>
</evidence>
<evidence type="ECO:0000256" key="2">
    <source>
        <dbReference type="ARBA" id="ARBA00022748"/>
    </source>
</evidence>
<keyword evidence="3" id="KW-1015">Disulfide bond</keyword>
<name>A0A9D9DJX8_9BACT</name>
<reference evidence="6" key="2">
    <citation type="journal article" date="2021" name="PeerJ">
        <title>Extensive microbial diversity within the chicken gut microbiome revealed by metagenomics and culture.</title>
        <authorList>
            <person name="Gilroy R."/>
            <person name="Ravi A."/>
            <person name="Getino M."/>
            <person name="Pursley I."/>
            <person name="Horton D.L."/>
            <person name="Alikhan N.F."/>
            <person name="Baker D."/>
            <person name="Gharbi K."/>
            <person name="Hall N."/>
            <person name="Watson M."/>
            <person name="Adriaenssens E.M."/>
            <person name="Foster-Nyarko E."/>
            <person name="Jarju S."/>
            <person name="Secka A."/>
            <person name="Antonio M."/>
            <person name="Oren A."/>
            <person name="Chaudhuri R.R."/>
            <person name="La Ragione R."/>
            <person name="Hildebrand F."/>
            <person name="Pallen M.J."/>
        </authorList>
    </citation>
    <scope>NUCLEOTIDE SEQUENCE</scope>
    <source>
        <strain evidence="6">15467</strain>
    </source>
</reference>
<gene>
    <name evidence="6" type="ORF">IAC68_01320</name>
</gene>
<organism evidence="6 7">
    <name type="scientific">Candidatus Egerieousia excrementavium</name>
    <dbReference type="NCBI Taxonomy" id="2840778"/>
    <lineage>
        <taxon>Bacteria</taxon>
        <taxon>Pseudomonadati</taxon>
        <taxon>Bacteroidota</taxon>
        <taxon>Bacteroidia</taxon>
        <taxon>Bacteroidales</taxon>
        <taxon>Candidatus Egerieousia</taxon>
    </lineage>
</organism>
<evidence type="ECO:0000256" key="3">
    <source>
        <dbReference type="ARBA" id="ARBA00023157"/>
    </source>
</evidence>
<dbReference type="InterPro" id="IPR025380">
    <property type="entry name" value="DUF4369"/>
</dbReference>
<dbReference type="InterPro" id="IPR013766">
    <property type="entry name" value="Thioredoxin_domain"/>
</dbReference>
<evidence type="ECO:0000259" key="5">
    <source>
        <dbReference type="PROSITE" id="PS51352"/>
    </source>
</evidence>
<dbReference type="Pfam" id="PF13905">
    <property type="entry name" value="Thioredoxin_8"/>
    <property type="match status" value="1"/>
</dbReference>
<dbReference type="GO" id="GO:0017004">
    <property type="term" value="P:cytochrome complex assembly"/>
    <property type="evidence" value="ECO:0007669"/>
    <property type="project" value="UniProtKB-KW"/>
</dbReference>
<dbReference type="Proteomes" id="UP000823635">
    <property type="component" value="Unassembled WGS sequence"/>
</dbReference>
<dbReference type="PANTHER" id="PTHR42852:SF6">
    <property type="entry name" value="THIOL:DISULFIDE INTERCHANGE PROTEIN DSBE"/>
    <property type="match status" value="1"/>
</dbReference>
<comment type="caution">
    <text evidence="6">The sequence shown here is derived from an EMBL/GenBank/DDBJ whole genome shotgun (WGS) entry which is preliminary data.</text>
</comment>
<dbReference type="AlphaFoldDB" id="A0A9D9DJX8"/>